<feature type="region of interest" description="Disordered" evidence="13">
    <location>
        <begin position="323"/>
        <end position="374"/>
    </location>
</feature>
<dbReference type="PROSITE" id="PS50294">
    <property type="entry name" value="WD_REPEATS_REGION"/>
    <property type="match status" value="5"/>
</dbReference>
<accession>A0A8C1CVC7</accession>
<dbReference type="GeneTree" id="ENSGT00940000157918"/>
<dbReference type="GO" id="GO:0008017">
    <property type="term" value="F:microtubule binding"/>
    <property type="evidence" value="ECO:0007669"/>
    <property type="project" value="UniProtKB-UniRule"/>
</dbReference>
<dbReference type="Proteomes" id="UP001108240">
    <property type="component" value="Unplaced"/>
</dbReference>
<evidence type="ECO:0000256" key="5">
    <source>
        <dbReference type="ARBA" id="ARBA00022701"/>
    </source>
</evidence>
<dbReference type="PANTHER" id="PTHR19845">
    <property type="entry name" value="KATANIN P80 SUBUNIT"/>
    <property type="match status" value="1"/>
</dbReference>
<comment type="subcellular location">
    <subcellularLocation>
        <location evidence="1 11">Cytoplasm</location>
        <location evidence="1 11">Cytoskeleton</location>
        <location evidence="1 11">Spindle</location>
    </subcellularLocation>
    <subcellularLocation>
        <location evidence="11">Cytoplasm</location>
    </subcellularLocation>
    <subcellularLocation>
        <location evidence="11">Cytoplasm</location>
        <location evidence="11">Cytoskeleton</location>
        <location evidence="11">Microtubule organizing center</location>
        <location evidence="11">Centrosome</location>
    </subcellularLocation>
    <subcellularLocation>
        <location evidence="11">Cytoplasm</location>
        <location evidence="11">Cytoskeleton</location>
        <location evidence="11">Spindle pole</location>
    </subcellularLocation>
    <subcellularLocation>
        <location evidence="11">Cytoplasm</location>
        <location evidence="11">Cytoskeleton</location>
    </subcellularLocation>
    <text evidence="11">Predominantly cytoplasmic. Localized to the interphase centrosome and mitotic spindle poles.</text>
</comment>
<keyword evidence="9 11" id="KW-0131">Cell cycle</keyword>
<keyword evidence="8 11" id="KW-0206">Cytoskeleton</keyword>
<dbReference type="CDD" id="cd00200">
    <property type="entry name" value="WD40"/>
    <property type="match status" value="1"/>
</dbReference>
<keyword evidence="4 11" id="KW-0132">Cell division</keyword>
<evidence type="ECO:0000256" key="4">
    <source>
        <dbReference type="ARBA" id="ARBA00022618"/>
    </source>
</evidence>
<dbReference type="InterPro" id="IPR001680">
    <property type="entry name" value="WD40_rpt"/>
</dbReference>
<evidence type="ECO:0000256" key="9">
    <source>
        <dbReference type="ARBA" id="ARBA00023306"/>
    </source>
</evidence>
<dbReference type="GO" id="GO:0051301">
    <property type="term" value="P:cell division"/>
    <property type="evidence" value="ECO:0007669"/>
    <property type="project" value="UniProtKB-KW"/>
</dbReference>
<feature type="repeat" description="WD" evidence="12">
    <location>
        <begin position="101"/>
        <end position="142"/>
    </location>
</feature>
<dbReference type="Gene3D" id="2.130.10.10">
    <property type="entry name" value="YVTN repeat-like/Quinoprotein amine dehydrogenase"/>
    <property type="match status" value="2"/>
</dbReference>
<evidence type="ECO:0000256" key="13">
    <source>
        <dbReference type="SAM" id="MobiDB-lite"/>
    </source>
</evidence>
<evidence type="ECO:0000259" key="14">
    <source>
        <dbReference type="Pfam" id="PF13925"/>
    </source>
</evidence>
<dbReference type="PANTHER" id="PTHR19845:SF0">
    <property type="entry name" value="KATANIN P80 WD40 REPEAT-CONTAINING SUBUNIT B1"/>
    <property type="match status" value="1"/>
</dbReference>
<dbReference type="SUPFAM" id="SSF50978">
    <property type="entry name" value="WD40 repeat-like"/>
    <property type="match status" value="1"/>
</dbReference>
<dbReference type="InterPro" id="IPR015943">
    <property type="entry name" value="WD40/YVTN_repeat-like_dom_sf"/>
</dbReference>
<keyword evidence="2 11" id="KW-0963">Cytoplasm</keyword>
<evidence type="ECO:0000256" key="11">
    <source>
        <dbReference type="HAMAP-Rule" id="MF_03022"/>
    </source>
</evidence>
<evidence type="ECO:0000256" key="8">
    <source>
        <dbReference type="ARBA" id="ARBA00023212"/>
    </source>
</evidence>
<dbReference type="GO" id="GO:0008352">
    <property type="term" value="C:katanin complex"/>
    <property type="evidence" value="ECO:0007669"/>
    <property type="project" value="InterPro"/>
</dbReference>
<dbReference type="InterPro" id="IPR036322">
    <property type="entry name" value="WD40_repeat_dom_sf"/>
</dbReference>
<keyword evidence="3 12" id="KW-0853">WD repeat</keyword>
<feature type="repeat" description="WD" evidence="12">
    <location>
        <begin position="143"/>
        <end position="184"/>
    </location>
</feature>
<reference evidence="15" key="2">
    <citation type="submission" date="2025-09" db="UniProtKB">
        <authorList>
            <consortium name="Ensembl"/>
        </authorList>
    </citation>
    <scope>IDENTIFICATION</scope>
</reference>
<gene>
    <name evidence="11" type="primary">KATNB1</name>
</gene>
<dbReference type="GO" id="GO:0000922">
    <property type="term" value="C:spindle pole"/>
    <property type="evidence" value="ECO:0007669"/>
    <property type="project" value="UniProtKB-SubCell"/>
</dbReference>
<dbReference type="HAMAP" id="MF_03022">
    <property type="entry name" value="Katanin_p80_B1"/>
    <property type="match status" value="1"/>
</dbReference>
<evidence type="ECO:0000256" key="7">
    <source>
        <dbReference type="ARBA" id="ARBA00022776"/>
    </source>
</evidence>
<dbReference type="GO" id="GO:0005874">
    <property type="term" value="C:microtubule"/>
    <property type="evidence" value="ECO:0007669"/>
    <property type="project" value="UniProtKB-KW"/>
</dbReference>
<sequence length="561" mass="62151">MALTSTTITSWKLQEIVAHSSNVSSLVLGKSSGRLLATGGEDCRVNIWAVSKPNCIMSLTGHTSPVESIQFNSSEERVVAGSQSGSLRLWDLEAAKILRTLMGHKASICSLDFHPMGEYLASGSVDSSIKLWDVRRKGCVFRYKGHTQAVCCLAFSPDGKWLASASDDSTVKLWDLIAGKMITEFTSHTSAVNVVQFHPNEYLLASGSADRTVKLWDLEKFNMIGSSEGETGVVRSILFNPDGSCLYSGSENTLRVFGWEPDRCFDVLHVGWGKVSDLAISNNQMIAVSYSQNNVSWYVVDLNQVKKSGSVIQGLIEDKPIPAPTSAMGATLRRNYERPTTSYTRQESPSSEDEKEDRESSAEITNPEDYKEIFQPHSHARNAKAGVMGDDEALAQIRKGHDTMCVMLTSRYKNLDTVRFVWASGDVKTSLDSAVSMNDLSIVVDILNIINLKPSLWKLDLCTSILPQIEELLQSKYESYVQTGCMSLKLILKRFWPLISDTLTAPPSVGVDITREERLKCKACYKQLKNLSNVVKNRAEQVGRHGSTFKELQLLMALLDY</sequence>
<dbReference type="Pfam" id="PF00400">
    <property type="entry name" value="WD40"/>
    <property type="match status" value="6"/>
</dbReference>
<dbReference type="GO" id="GO:0005737">
    <property type="term" value="C:cytoplasm"/>
    <property type="evidence" value="ECO:0007669"/>
    <property type="project" value="UniProtKB-SubCell"/>
</dbReference>
<reference evidence="15" key="1">
    <citation type="submission" date="2025-08" db="UniProtKB">
        <authorList>
            <consortium name="Ensembl"/>
        </authorList>
    </citation>
    <scope>IDENTIFICATION</scope>
</reference>
<evidence type="ECO:0000256" key="2">
    <source>
        <dbReference type="ARBA" id="ARBA00022490"/>
    </source>
</evidence>
<feature type="repeat" description="WD" evidence="12">
    <location>
        <begin position="59"/>
        <end position="100"/>
    </location>
</feature>
<dbReference type="InterPro" id="IPR020472">
    <property type="entry name" value="WD40_PAC1"/>
</dbReference>
<dbReference type="Pfam" id="PF13925">
    <property type="entry name" value="Katanin_con80"/>
    <property type="match status" value="1"/>
</dbReference>
<dbReference type="PROSITE" id="PS50082">
    <property type="entry name" value="WD_REPEATS_2"/>
    <property type="match status" value="5"/>
</dbReference>
<evidence type="ECO:0000256" key="3">
    <source>
        <dbReference type="ARBA" id="ARBA00022574"/>
    </source>
</evidence>
<comment type="function">
    <text evidence="10 11">Participates in a complex which severs microtubules in an ATP-dependent manner. May act to target the enzymatic subunit of this complex to sites of action such as the centrosome. Microtubule severing may promote rapid reorganization of cellular microtubule arrays and the release of microtubules from the centrosome following nucleation.</text>
</comment>
<dbReference type="GO" id="GO:0051013">
    <property type="term" value="P:microtubule severing"/>
    <property type="evidence" value="ECO:0007669"/>
    <property type="project" value="UniProtKB-UniRule"/>
</dbReference>
<name>A0A8C1CVC7_CYPCA</name>
<keyword evidence="7 11" id="KW-0498">Mitosis</keyword>
<feature type="repeat" description="WD" evidence="12">
    <location>
        <begin position="16"/>
        <end position="58"/>
    </location>
</feature>
<dbReference type="InterPro" id="IPR026962">
    <property type="entry name" value="KTNB1"/>
</dbReference>
<evidence type="ECO:0000256" key="10">
    <source>
        <dbReference type="ARBA" id="ARBA00057470"/>
    </source>
</evidence>
<keyword evidence="5 11" id="KW-0493">Microtubule</keyword>
<comment type="subunit">
    <text evidence="11">Interacts with KATNA1. This interaction enhances the microtubule binding and severing activity of KATNA1 and also targets this activity to the centrosome.</text>
</comment>
<keyword evidence="16" id="KW-1185">Reference proteome</keyword>
<dbReference type="GO" id="GO:0007019">
    <property type="term" value="P:microtubule depolymerization"/>
    <property type="evidence" value="ECO:0007669"/>
    <property type="project" value="TreeGrafter"/>
</dbReference>
<evidence type="ECO:0000256" key="6">
    <source>
        <dbReference type="ARBA" id="ARBA00022737"/>
    </source>
</evidence>
<evidence type="ECO:0000313" key="16">
    <source>
        <dbReference type="Proteomes" id="UP001108240"/>
    </source>
</evidence>
<dbReference type="InterPro" id="IPR028021">
    <property type="entry name" value="Katanin_C-terminal"/>
</dbReference>
<proteinExistence type="inferred from homology"/>
<evidence type="ECO:0000256" key="1">
    <source>
        <dbReference type="ARBA" id="ARBA00004186"/>
    </source>
</evidence>
<comment type="similarity">
    <text evidence="11">Belongs to the WD repeat KATNB1 family.</text>
</comment>
<dbReference type="Ensembl" id="ENSCCRT00000054591.2">
    <property type="protein sequence ID" value="ENSCCRP00000050399.1"/>
    <property type="gene ID" value="ENSCCRG00000059520.1"/>
</dbReference>
<protein>
    <recommendedName>
        <fullName evidence="11">Katanin p80 WD40 repeat-containing subunit B1</fullName>
        <shortName evidence="11">Katanin p80 subunit B1</shortName>
    </recommendedName>
    <alternativeName>
        <fullName evidence="11">p80 katanin</fullName>
    </alternativeName>
</protein>
<dbReference type="PROSITE" id="PS00678">
    <property type="entry name" value="WD_REPEATS_1"/>
    <property type="match status" value="3"/>
</dbReference>
<dbReference type="FunFam" id="2.130.10.10:FF:000846">
    <property type="entry name" value="Katanin p80 WD40 repeat-containing subunit B1 homolog"/>
    <property type="match status" value="1"/>
</dbReference>
<feature type="repeat" description="WD" evidence="12">
    <location>
        <begin position="185"/>
        <end position="226"/>
    </location>
</feature>
<dbReference type="AlphaFoldDB" id="A0A8C1CVC7"/>
<dbReference type="PRINTS" id="PR00320">
    <property type="entry name" value="GPROTEINBRPT"/>
</dbReference>
<evidence type="ECO:0000313" key="15">
    <source>
        <dbReference type="Ensembl" id="ENSCCRP00000050399.1"/>
    </source>
</evidence>
<dbReference type="SMART" id="SM00320">
    <property type="entry name" value="WD40"/>
    <property type="match status" value="6"/>
</dbReference>
<keyword evidence="6" id="KW-0677">Repeat</keyword>
<feature type="domain" description="Katanin p80 subunit C-terminal" evidence="14">
    <location>
        <begin position="399"/>
        <end position="556"/>
    </location>
</feature>
<dbReference type="InterPro" id="IPR019775">
    <property type="entry name" value="WD40_repeat_CS"/>
</dbReference>
<organism evidence="15 16">
    <name type="scientific">Cyprinus carpio carpio</name>
    <dbReference type="NCBI Taxonomy" id="630221"/>
    <lineage>
        <taxon>Eukaryota</taxon>
        <taxon>Metazoa</taxon>
        <taxon>Chordata</taxon>
        <taxon>Craniata</taxon>
        <taxon>Vertebrata</taxon>
        <taxon>Euteleostomi</taxon>
        <taxon>Actinopterygii</taxon>
        <taxon>Neopterygii</taxon>
        <taxon>Teleostei</taxon>
        <taxon>Ostariophysi</taxon>
        <taxon>Cypriniformes</taxon>
        <taxon>Cyprinidae</taxon>
        <taxon>Cyprininae</taxon>
        <taxon>Cyprinus</taxon>
    </lineage>
</organism>
<dbReference type="GO" id="GO:0005813">
    <property type="term" value="C:centrosome"/>
    <property type="evidence" value="ECO:0007669"/>
    <property type="project" value="UniProtKB-SubCell"/>
</dbReference>
<evidence type="ECO:0000256" key="12">
    <source>
        <dbReference type="PROSITE-ProRule" id="PRU00221"/>
    </source>
</evidence>